<dbReference type="CDD" id="cd05232">
    <property type="entry name" value="UDP_G4E_4_SDR_e"/>
    <property type="match status" value="1"/>
</dbReference>
<organism evidence="2 3">
    <name type="scientific">Oceanisphaera avium</name>
    <dbReference type="NCBI Taxonomy" id="1903694"/>
    <lineage>
        <taxon>Bacteria</taxon>
        <taxon>Pseudomonadati</taxon>
        <taxon>Pseudomonadota</taxon>
        <taxon>Gammaproteobacteria</taxon>
        <taxon>Aeromonadales</taxon>
        <taxon>Aeromonadaceae</taxon>
        <taxon>Oceanisphaera</taxon>
    </lineage>
</organism>
<evidence type="ECO:0000259" key="1">
    <source>
        <dbReference type="Pfam" id="PF01370"/>
    </source>
</evidence>
<dbReference type="InterPro" id="IPR036291">
    <property type="entry name" value="NAD(P)-bd_dom_sf"/>
</dbReference>
<dbReference type="InterPro" id="IPR001509">
    <property type="entry name" value="Epimerase_deHydtase"/>
</dbReference>
<protein>
    <recommendedName>
        <fullName evidence="1">NAD-dependent epimerase/dehydratase domain-containing protein</fullName>
    </recommendedName>
</protein>
<dbReference type="AlphaFoldDB" id="A0A1Y0CU13"/>
<dbReference type="PANTHER" id="PTHR43245">
    <property type="entry name" value="BIFUNCTIONAL POLYMYXIN RESISTANCE PROTEIN ARNA"/>
    <property type="match status" value="1"/>
</dbReference>
<dbReference type="KEGG" id="ocm:CBP12_00560"/>
<feature type="domain" description="NAD-dependent epimerase/dehydratase" evidence="1">
    <location>
        <begin position="8"/>
        <end position="230"/>
    </location>
</feature>
<evidence type="ECO:0000313" key="2">
    <source>
        <dbReference type="EMBL" id="ART78830.1"/>
    </source>
</evidence>
<proteinExistence type="predicted"/>
<accession>A0A1Y0CU13</accession>
<dbReference type="Gene3D" id="3.40.50.720">
    <property type="entry name" value="NAD(P)-binding Rossmann-like Domain"/>
    <property type="match status" value="1"/>
</dbReference>
<dbReference type="RefSeq" id="WP_086961960.1">
    <property type="nucleotide sequence ID" value="NZ_CP021376.1"/>
</dbReference>
<reference evidence="3" key="1">
    <citation type="submission" date="2017-05" db="EMBL/GenBank/DDBJ databases">
        <authorList>
            <person name="Sung H."/>
        </authorList>
    </citation>
    <scope>NUCLEOTIDE SEQUENCE [LARGE SCALE GENOMIC DNA]</scope>
    <source>
        <strain evidence="3">AMac2203</strain>
    </source>
</reference>
<dbReference type="EMBL" id="CP021376">
    <property type="protein sequence ID" value="ART78830.1"/>
    <property type="molecule type" value="Genomic_DNA"/>
</dbReference>
<dbReference type="Proteomes" id="UP000243793">
    <property type="component" value="Chromosome"/>
</dbReference>
<dbReference type="SUPFAM" id="SSF51735">
    <property type="entry name" value="NAD(P)-binding Rossmann-fold domains"/>
    <property type="match status" value="1"/>
</dbReference>
<gene>
    <name evidence="2" type="ORF">CBP12_00560</name>
</gene>
<dbReference type="Pfam" id="PF01370">
    <property type="entry name" value="Epimerase"/>
    <property type="match status" value="1"/>
</dbReference>
<sequence>MNLKKQRVLLTGATGFVGNALQQRLFVDEVYDLTIAVRRASTTPSAGSVVQVPALGVETNWKSALQDVDFVIHAAARAHAIKDKAAEPAAEYRQVNVDGTLNLARQAADAGVKRFVFISSIGVNGNISSKPFMTDDEANPAEMYAQSKWEAEQGLWKIHEETGMALVIIRPPLVYGPDAPGNFGSLVRWIEKGLPLPLGAIHNKRSLVALDNLVDLIITCIDHPAAANQVFLAGDGEDISTSELLRGVAKAMGKPARLIPVPASMLQLGANLLGKKAMAQRLLGSLQVDISKTQHLLGWTPPLTVEQGLKRCFETKKD</sequence>
<evidence type="ECO:0000313" key="3">
    <source>
        <dbReference type="Proteomes" id="UP000243793"/>
    </source>
</evidence>
<name>A0A1Y0CU13_9GAMM</name>
<dbReference type="OrthoDB" id="9801056at2"/>
<dbReference type="PANTHER" id="PTHR43245:SF58">
    <property type="entry name" value="BLL5923 PROTEIN"/>
    <property type="match status" value="1"/>
</dbReference>
<keyword evidence="3" id="KW-1185">Reference proteome</keyword>
<dbReference type="InterPro" id="IPR050177">
    <property type="entry name" value="Lipid_A_modif_metabolic_enz"/>
</dbReference>